<dbReference type="SUPFAM" id="SSF55021">
    <property type="entry name" value="ACT-like"/>
    <property type="match status" value="2"/>
</dbReference>
<dbReference type="RefSeq" id="WP_223250226.1">
    <property type="nucleotide sequence ID" value="NZ_CP029843.1"/>
</dbReference>
<protein>
    <submittedName>
        <fullName evidence="4">Acetyltransferase</fullName>
    </submittedName>
</protein>
<sequence>MTAAASPHPLAAPGTDRRGDRDLGRMLATLRADAREGEFVFVTVPEDAPRPAWAALAEASVAEAEGLSCVLRRADADAHGLDYGFSAAWLSLRVHSALDAVGLTAAVSAALARHGIACNVVAGFHHDHLLVPADRLDAARNALAELAAAHAA</sequence>
<dbReference type="PANTHER" id="PTHR39199:SF1">
    <property type="entry name" value="BLR5128 PROTEIN"/>
    <property type="match status" value="1"/>
</dbReference>
<keyword evidence="5" id="KW-1185">Reference proteome</keyword>
<dbReference type="InterPro" id="IPR018717">
    <property type="entry name" value="DUF2241"/>
</dbReference>
<evidence type="ECO:0000259" key="2">
    <source>
        <dbReference type="Pfam" id="PF10000"/>
    </source>
</evidence>
<evidence type="ECO:0000259" key="3">
    <source>
        <dbReference type="Pfam" id="PF13840"/>
    </source>
</evidence>
<name>A0A2U9T3P0_9GAMM</name>
<dbReference type="Proteomes" id="UP000249447">
    <property type="component" value="Chromosome"/>
</dbReference>
<feature type="region of interest" description="Disordered" evidence="1">
    <location>
        <begin position="1"/>
        <end position="21"/>
    </location>
</feature>
<dbReference type="InterPro" id="IPR027795">
    <property type="entry name" value="CASTOR_ACT_dom"/>
</dbReference>
<dbReference type="EMBL" id="CP029843">
    <property type="protein sequence ID" value="AWV05985.1"/>
    <property type="molecule type" value="Genomic_DNA"/>
</dbReference>
<keyword evidence="4" id="KW-0808">Transferase</keyword>
<reference evidence="4 5" key="1">
    <citation type="submission" date="2018-05" db="EMBL/GenBank/DDBJ databases">
        <title>The complete genome of Lysobacter maris HZ9B, a marine bacterium antagonistic against terrestrial plant pathogens.</title>
        <authorList>
            <person name="Zhang X.-Q."/>
        </authorList>
    </citation>
    <scope>NUCLEOTIDE SEQUENCE [LARGE SCALE GENOMIC DNA]</scope>
    <source>
        <strain evidence="4 5">HZ9B</strain>
    </source>
</reference>
<proteinExistence type="predicted"/>
<evidence type="ECO:0000313" key="4">
    <source>
        <dbReference type="EMBL" id="AWV05985.1"/>
    </source>
</evidence>
<feature type="domain" description="DUF2241" evidence="2">
    <location>
        <begin position="19"/>
        <end position="87"/>
    </location>
</feature>
<accession>A0A2U9T3P0</accession>
<dbReference type="Pfam" id="PF13840">
    <property type="entry name" value="ACT_7"/>
    <property type="match status" value="1"/>
</dbReference>
<feature type="domain" description="CASTOR ACT" evidence="3">
    <location>
        <begin position="88"/>
        <end position="144"/>
    </location>
</feature>
<evidence type="ECO:0000313" key="5">
    <source>
        <dbReference type="Proteomes" id="UP000249447"/>
    </source>
</evidence>
<dbReference type="InterPro" id="IPR045865">
    <property type="entry name" value="ACT-like_dom_sf"/>
</dbReference>
<organism evidence="4 5">
    <name type="scientific">Marilutibacter maris</name>
    <dbReference type="NCBI Taxonomy" id="1605891"/>
    <lineage>
        <taxon>Bacteria</taxon>
        <taxon>Pseudomonadati</taxon>
        <taxon>Pseudomonadota</taxon>
        <taxon>Gammaproteobacteria</taxon>
        <taxon>Lysobacterales</taxon>
        <taxon>Lysobacteraceae</taxon>
        <taxon>Marilutibacter</taxon>
    </lineage>
</organism>
<dbReference type="GO" id="GO:0016740">
    <property type="term" value="F:transferase activity"/>
    <property type="evidence" value="ECO:0007669"/>
    <property type="project" value="UniProtKB-KW"/>
</dbReference>
<dbReference type="AlphaFoldDB" id="A0A2U9T3P0"/>
<dbReference type="PANTHER" id="PTHR39199">
    <property type="entry name" value="BLR5128 PROTEIN"/>
    <property type="match status" value="1"/>
</dbReference>
<gene>
    <name evidence="4" type="ORF">C9I47_0259</name>
</gene>
<dbReference type="Gene3D" id="3.30.2130.10">
    <property type="entry name" value="VC0802-like"/>
    <property type="match status" value="1"/>
</dbReference>
<dbReference type="Pfam" id="PF10000">
    <property type="entry name" value="ACT_3"/>
    <property type="match status" value="1"/>
</dbReference>
<dbReference type="KEGG" id="lmb:C9I47_0259"/>
<evidence type="ECO:0000256" key="1">
    <source>
        <dbReference type="SAM" id="MobiDB-lite"/>
    </source>
</evidence>